<dbReference type="GO" id="GO:1902670">
    <property type="term" value="F:carbon dioxide binding"/>
    <property type="evidence" value="ECO:0007669"/>
    <property type="project" value="TreeGrafter"/>
</dbReference>
<dbReference type="AlphaFoldDB" id="E3CWB2"/>
<dbReference type="PANTHER" id="PTHR35177">
    <property type="entry name" value="HYDROGENASE MATURATION FACTOR HYBG"/>
    <property type="match status" value="1"/>
</dbReference>
<dbReference type="RefSeq" id="WP_006300540.1">
    <property type="nucleotide sequence ID" value="NZ_CM001022.1"/>
</dbReference>
<dbReference type="PANTHER" id="PTHR35177:SF2">
    <property type="entry name" value="HYDROGENASE MATURATION FACTOR HYBG"/>
    <property type="match status" value="1"/>
</dbReference>
<dbReference type="STRING" id="584708.Apau_0937"/>
<name>E3CWB2_9BACT</name>
<evidence type="ECO:0000313" key="2">
    <source>
        <dbReference type="EMBL" id="EFQ23364.1"/>
    </source>
</evidence>
<dbReference type="GO" id="GO:0005506">
    <property type="term" value="F:iron ion binding"/>
    <property type="evidence" value="ECO:0007669"/>
    <property type="project" value="TreeGrafter"/>
</dbReference>
<dbReference type="eggNOG" id="COG0298">
    <property type="taxonomic scope" value="Bacteria"/>
</dbReference>
<dbReference type="EMBL" id="CM001022">
    <property type="protein sequence ID" value="EFQ23364.1"/>
    <property type="molecule type" value="Genomic_DNA"/>
</dbReference>
<protein>
    <submittedName>
        <fullName evidence="2">Hydrogenase expression/formation protein (HUPF/HYPC)</fullName>
    </submittedName>
</protein>
<evidence type="ECO:0000313" key="3">
    <source>
        <dbReference type="Proteomes" id="UP000005096"/>
    </source>
</evidence>
<dbReference type="Gene3D" id="2.30.30.140">
    <property type="match status" value="1"/>
</dbReference>
<organism evidence="2 3">
    <name type="scientific">Aminomonas paucivorans DSM 12260</name>
    <dbReference type="NCBI Taxonomy" id="584708"/>
    <lineage>
        <taxon>Bacteria</taxon>
        <taxon>Thermotogati</taxon>
        <taxon>Synergistota</taxon>
        <taxon>Synergistia</taxon>
        <taxon>Synergistales</taxon>
        <taxon>Synergistaceae</taxon>
        <taxon>Aminomonas</taxon>
    </lineage>
</organism>
<dbReference type="SUPFAM" id="SSF159127">
    <property type="entry name" value="HupF/HypC-like"/>
    <property type="match status" value="1"/>
</dbReference>
<proteinExistence type="inferred from homology"/>
<dbReference type="GO" id="GO:0051604">
    <property type="term" value="P:protein maturation"/>
    <property type="evidence" value="ECO:0007669"/>
    <property type="project" value="TreeGrafter"/>
</dbReference>
<keyword evidence="3" id="KW-1185">Reference proteome</keyword>
<dbReference type="Proteomes" id="UP000005096">
    <property type="component" value="Chromosome"/>
</dbReference>
<evidence type="ECO:0000256" key="1">
    <source>
        <dbReference type="ARBA" id="ARBA00006018"/>
    </source>
</evidence>
<accession>E3CWB2</accession>
<reference evidence="2 3" key="1">
    <citation type="journal article" date="2010" name="Stand. Genomic Sci.">
        <title>Non-contiguous finished genome sequence of Aminomonas paucivorans type strain (GLU-3).</title>
        <authorList>
            <person name="Pitluck S."/>
            <person name="Yasawong M."/>
            <person name="Held B."/>
            <person name="Lapidus A."/>
            <person name="Nolan M."/>
            <person name="Copeland A."/>
            <person name="Lucas S."/>
            <person name="Del Rio T.G."/>
            <person name="Tice H."/>
            <person name="Cheng J.F."/>
            <person name="Chertkov O."/>
            <person name="Goodwin L."/>
            <person name="Tapia R."/>
            <person name="Han C."/>
            <person name="Liolios K."/>
            <person name="Ivanova N."/>
            <person name="Mavromatis K."/>
            <person name="Ovchinnikova G."/>
            <person name="Pati A."/>
            <person name="Chen A."/>
            <person name="Palaniappan K."/>
            <person name="Land M."/>
            <person name="Hauser L."/>
            <person name="Chang Y.J."/>
            <person name="Jeffries C.D."/>
            <person name="Pukall R."/>
            <person name="Spring S."/>
            <person name="Rohde M."/>
            <person name="Sikorski J."/>
            <person name="Goker M."/>
            <person name="Woyke T."/>
            <person name="Bristow J."/>
            <person name="Eisen J.A."/>
            <person name="Markowitz V."/>
            <person name="Hugenholtz P."/>
            <person name="Kyrpides N.C."/>
            <person name="Klenk H.P."/>
        </authorList>
    </citation>
    <scope>NUCLEOTIDE SEQUENCE [LARGE SCALE GENOMIC DNA]</scope>
    <source>
        <strain evidence="2 3">DSM 12260</strain>
    </source>
</reference>
<dbReference type="PaxDb" id="584708-Apau_0937"/>
<dbReference type="InterPro" id="IPR001109">
    <property type="entry name" value="Hydrogenase_HupF/HypC"/>
</dbReference>
<dbReference type="Pfam" id="PF01455">
    <property type="entry name" value="HupF_HypC"/>
    <property type="match status" value="1"/>
</dbReference>
<comment type="similarity">
    <text evidence="1">Belongs to the HupF/HypC family.</text>
</comment>
<sequence>MCLAVPHELTELLPDHRARATAGTAQVTIRTDLLSEPRVGDVVLVHGGFAIERVHQEDQEELASLWEEVHRLAGR</sequence>
<gene>
    <name evidence="2" type="ORF">Apau_0937</name>
</gene>
<dbReference type="HOGENOM" id="CLU_159381_2_2_0"/>
<dbReference type="NCBIfam" id="TIGR00074">
    <property type="entry name" value="hypC_hupF"/>
    <property type="match status" value="1"/>
</dbReference>
<dbReference type="OrthoDB" id="9806017at2"/>